<accession>A0A0F7U3F2</accession>
<keyword evidence="2" id="KW-1185">Reference proteome</keyword>
<evidence type="ECO:0000313" key="2">
    <source>
        <dbReference type="Proteomes" id="UP000042958"/>
    </source>
</evidence>
<dbReference type="SUPFAM" id="SSF51905">
    <property type="entry name" value="FAD/NAD(P)-binding domain"/>
    <property type="match status" value="1"/>
</dbReference>
<keyword evidence="1" id="KW-0503">Monooxygenase</keyword>
<dbReference type="AlphaFoldDB" id="A0A0F7U3F2"/>
<dbReference type="Gene3D" id="3.50.50.60">
    <property type="entry name" value="FAD/NAD(P)-binding domain"/>
    <property type="match status" value="1"/>
</dbReference>
<protein>
    <submittedName>
        <fullName evidence="1">Putative Flavin-containing monooxygenase</fullName>
    </submittedName>
</protein>
<proteinExistence type="predicted"/>
<sequence>MALPKPGWITLYLELVSHVFYRNDPTLTFVGAVGAGLTFKVFEWQSVAAARVLAARATLPSVEEQEAWETDRMAVKGDGPAFAVINPEFKTYFEELRQIAGEPQEGTPGRPLLPFNQKWVDDFNSGHERRKRCGDGKTVLPRSSYRDLFQHA</sequence>
<dbReference type="OrthoDB" id="66881at2759"/>
<reference evidence="2" key="1">
    <citation type="journal article" date="2015" name="Genome Announc.">
        <title>Draft genome sequence of the fungus Penicillium brasilianum MG11.</title>
        <authorList>
            <person name="Horn F."/>
            <person name="Linde J."/>
            <person name="Mattern D.J."/>
            <person name="Walther G."/>
            <person name="Guthke R."/>
            <person name="Brakhage A.A."/>
            <person name="Valiante V."/>
        </authorList>
    </citation>
    <scope>NUCLEOTIDE SEQUENCE [LARGE SCALE GENOMIC DNA]</scope>
    <source>
        <strain evidence="2">MG11</strain>
    </source>
</reference>
<dbReference type="Proteomes" id="UP000042958">
    <property type="component" value="Unassembled WGS sequence"/>
</dbReference>
<dbReference type="STRING" id="104259.A0A0F7U3F2"/>
<gene>
    <name evidence="1" type="ORF">PMG11_11283</name>
</gene>
<dbReference type="GO" id="GO:0004497">
    <property type="term" value="F:monooxygenase activity"/>
    <property type="evidence" value="ECO:0007669"/>
    <property type="project" value="UniProtKB-KW"/>
</dbReference>
<keyword evidence="1" id="KW-0560">Oxidoreductase</keyword>
<name>A0A0F7U3F2_PENBI</name>
<dbReference type="InterPro" id="IPR036188">
    <property type="entry name" value="FAD/NAD-bd_sf"/>
</dbReference>
<organism evidence="1 2">
    <name type="scientific">Penicillium brasilianum</name>
    <dbReference type="NCBI Taxonomy" id="104259"/>
    <lineage>
        <taxon>Eukaryota</taxon>
        <taxon>Fungi</taxon>
        <taxon>Dikarya</taxon>
        <taxon>Ascomycota</taxon>
        <taxon>Pezizomycotina</taxon>
        <taxon>Eurotiomycetes</taxon>
        <taxon>Eurotiomycetidae</taxon>
        <taxon>Eurotiales</taxon>
        <taxon>Aspergillaceae</taxon>
        <taxon>Penicillium</taxon>
    </lineage>
</organism>
<dbReference type="EMBL" id="CDHK01000024">
    <property type="protein sequence ID" value="CEJ62796.1"/>
    <property type="molecule type" value="Genomic_DNA"/>
</dbReference>
<evidence type="ECO:0000313" key="1">
    <source>
        <dbReference type="EMBL" id="CEJ62796.1"/>
    </source>
</evidence>